<keyword evidence="2" id="KW-1185">Reference proteome</keyword>
<reference evidence="1 2" key="1">
    <citation type="submission" date="2020-06" db="EMBL/GenBank/DDBJ databases">
        <authorList>
            <person name="Scott K."/>
        </authorList>
    </citation>
    <scope>NUCLEOTIDE SEQUENCE [LARGE SCALE GENOMIC DNA]</scope>
    <source>
        <strain evidence="1 2">HH1</strain>
    </source>
</reference>
<organism evidence="1 2">
    <name type="scientific">Thiomicrorhabdus heinhorstiae</name>
    <dbReference type="NCBI Taxonomy" id="2748010"/>
    <lineage>
        <taxon>Bacteria</taxon>
        <taxon>Pseudomonadati</taxon>
        <taxon>Pseudomonadota</taxon>
        <taxon>Gammaproteobacteria</taxon>
        <taxon>Thiotrichales</taxon>
        <taxon>Piscirickettsiaceae</taxon>
        <taxon>Thiomicrorhabdus</taxon>
    </lineage>
</organism>
<reference evidence="1 2" key="2">
    <citation type="submission" date="2020-11" db="EMBL/GenBank/DDBJ databases">
        <title>Sulfur oxidizing isolate from Hospital Hole Sinkhole.</title>
        <authorList>
            <person name="Scott K.M."/>
        </authorList>
    </citation>
    <scope>NUCLEOTIDE SEQUENCE [LARGE SCALE GENOMIC DNA]</scope>
    <source>
        <strain evidence="1 2">HH1</strain>
    </source>
</reference>
<dbReference type="EMBL" id="JACBGI020000025">
    <property type="protein sequence ID" value="MBF6058715.1"/>
    <property type="molecule type" value="Genomic_DNA"/>
</dbReference>
<name>A0ABS0C097_9GAMM</name>
<comment type="caution">
    <text evidence="1">The sequence shown here is derived from an EMBL/GenBank/DDBJ whole genome shotgun (WGS) entry which is preliminary data.</text>
</comment>
<evidence type="ECO:0000313" key="1">
    <source>
        <dbReference type="EMBL" id="MBF6058715.1"/>
    </source>
</evidence>
<dbReference type="RefSeq" id="WP_185978862.1">
    <property type="nucleotide sequence ID" value="NZ_JACBGI020000025.1"/>
</dbReference>
<protein>
    <submittedName>
        <fullName evidence="1">Uncharacterized protein</fullName>
    </submittedName>
</protein>
<sequence length="307" mass="30864">MLDILFAGKTESSDAIYSVVNILNTKPITGFNNAGALDQDPNPATTNLMDIIGTVKALPAGSEVLSLVHSIAPGPMLVEEVKSTLLESSTFKYLLGVAGDVVNEPTFGGDALGAVVGHLKSIPVLEPIVTEALGTAFSLPVVGEQLGLVTGLLHNLSLGGHLLDGTVPAGTDLASEQYDDRTGLDTVDVVVSFAKSLPVVGDVVDAVIPNVFPLGLGENGVAIASILHEVTPGFQVVNAVIGEDGLVTNVLALDDLLGNGDILGGLLGGLTGGSMSSSSGSTDASANVGLLGILNLGTDNLLGGLLG</sequence>
<proteinExistence type="predicted"/>
<accession>A0ABS0C097</accession>
<evidence type="ECO:0000313" key="2">
    <source>
        <dbReference type="Proteomes" id="UP001193680"/>
    </source>
</evidence>
<gene>
    <name evidence="1" type="ORF">H8792_010220</name>
</gene>
<dbReference type="Proteomes" id="UP001193680">
    <property type="component" value="Unassembled WGS sequence"/>
</dbReference>